<dbReference type="Gene3D" id="3.30.1300.10">
    <property type="entry name" value="Pantoate-beta-alanine ligase, C-terminal domain"/>
    <property type="match status" value="1"/>
</dbReference>
<protein>
    <recommendedName>
        <fullName evidence="8">Pantothenate synthetase</fullName>
        <shortName evidence="8">PS</shortName>
        <ecNumber evidence="8">6.3.2.1</ecNumber>
    </recommendedName>
    <alternativeName>
        <fullName evidence="8">Pantoate--beta-alanine ligase</fullName>
    </alternativeName>
    <alternativeName>
        <fullName evidence="8">Pantoate-activating enzyme</fullName>
    </alternativeName>
</protein>
<dbReference type="RefSeq" id="WP_319952698.1">
    <property type="nucleotide sequence ID" value="NZ_JAXAVX010000001.1"/>
</dbReference>
<feature type="binding site" evidence="8">
    <location>
        <begin position="149"/>
        <end position="152"/>
    </location>
    <ligand>
        <name>ATP</name>
        <dbReference type="ChEBI" id="CHEBI:30616"/>
    </ligand>
</feature>
<dbReference type="Pfam" id="PF02569">
    <property type="entry name" value="Pantoate_ligase"/>
    <property type="match status" value="1"/>
</dbReference>
<comment type="caution">
    <text evidence="10">The sequence shown here is derived from an EMBL/GenBank/DDBJ whole genome shotgun (WGS) entry which is preliminary data.</text>
</comment>
<evidence type="ECO:0000256" key="1">
    <source>
        <dbReference type="ARBA" id="ARBA00004990"/>
    </source>
</evidence>
<dbReference type="EC" id="6.3.2.1" evidence="8"/>
<evidence type="ECO:0000256" key="9">
    <source>
        <dbReference type="SAM" id="MobiDB-lite"/>
    </source>
</evidence>
<dbReference type="InterPro" id="IPR042176">
    <property type="entry name" value="Pantoate_ligase_C"/>
</dbReference>
<feature type="binding site" evidence="8">
    <location>
        <begin position="186"/>
        <end position="189"/>
    </location>
    <ligand>
        <name>ATP</name>
        <dbReference type="ChEBI" id="CHEBI:30616"/>
    </ligand>
</feature>
<dbReference type="EMBL" id="JAXAVX010000001">
    <property type="protein sequence ID" value="MDX8150552.1"/>
    <property type="molecule type" value="Genomic_DNA"/>
</dbReference>
<comment type="function">
    <text evidence="8">Catalyzes the condensation of pantoate with beta-alanine in an ATP-dependent reaction via a pantoyl-adenylate intermediate.</text>
</comment>
<sequence>MRTIRTVAELRTHLRSSRRAGRTVGLVPTMGALHDGHLALIAAAREAADEVVVSLFVNPTQFNDAGDLDAYPRTEADDAVAAADAGAHVLFAPPVAEVYPDGFASEVRVGGPLTERLEGAHRGAGHFHGVTTVVTKLLNMVGPDVAVFGAKDAQQVLVVRRLVRDLDVPVRIEVVPTVREPDGLARSSRNVRLRPEDRAVAVAIPRALDAASSLLADGERDAAAVRAAAERVLDDAGLRPEYVALADPATLAEREGALPVGPSLLAVAVPVGPVRLIDNVELVVAPSAAGADDPPSTGGLQAATAAG</sequence>
<evidence type="ECO:0000256" key="5">
    <source>
        <dbReference type="ARBA" id="ARBA00022741"/>
    </source>
</evidence>
<feature type="binding site" evidence="8">
    <location>
        <position position="61"/>
    </location>
    <ligand>
        <name>(R)-pantoate</name>
        <dbReference type="ChEBI" id="CHEBI:15980"/>
    </ligand>
</feature>
<name>A0ABU4VFF5_9ACTN</name>
<keyword evidence="6 8" id="KW-0067">ATP-binding</keyword>
<comment type="similarity">
    <text evidence="2 8">Belongs to the pantothenate synthetase family.</text>
</comment>
<proteinExistence type="inferred from homology"/>
<evidence type="ECO:0000256" key="3">
    <source>
        <dbReference type="ARBA" id="ARBA00022598"/>
    </source>
</evidence>
<dbReference type="HAMAP" id="MF_00158">
    <property type="entry name" value="PanC"/>
    <property type="match status" value="1"/>
</dbReference>
<evidence type="ECO:0000256" key="7">
    <source>
        <dbReference type="ARBA" id="ARBA00048258"/>
    </source>
</evidence>
<accession>A0ABU4VFF5</accession>
<feature type="binding site" evidence="8">
    <location>
        <position position="178"/>
    </location>
    <ligand>
        <name>ATP</name>
        <dbReference type="ChEBI" id="CHEBI:30616"/>
    </ligand>
</feature>
<dbReference type="GO" id="GO:0016874">
    <property type="term" value="F:ligase activity"/>
    <property type="evidence" value="ECO:0007669"/>
    <property type="project" value="UniProtKB-KW"/>
</dbReference>
<feature type="binding site" evidence="8">
    <location>
        <begin position="30"/>
        <end position="37"/>
    </location>
    <ligand>
        <name>ATP</name>
        <dbReference type="ChEBI" id="CHEBI:30616"/>
    </ligand>
</feature>
<keyword evidence="11" id="KW-1185">Reference proteome</keyword>
<keyword evidence="3 8" id="KW-0436">Ligase</keyword>
<evidence type="ECO:0000256" key="6">
    <source>
        <dbReference type="ARBA" id="ARBA00022840"/>
    </source>
</evidence>
<comment type="miscellaneous">
    <text evidence="8">The reaction proceeds by a bi uni uni bi ping pong mechanism.</text>
</comment>
<feature type="region of interest" description="Disordered" evidence="9">
    <location>
        <begin position="288"/>
        <end position="307"/>
    </location>
</feature>
<evidence type="ECO:0000313" key="11">
    <source>
        <dbReference type="Proteomes" id="UP001277761"/>
    </source>
</evidence>
<dbReference type="PANTHER" id="PTHR21299:SF1">
    <property type="entry name" value="PANTOATE--BETA-ALANINE LIGASE"/>
    <property type="match status" value="1"/>
</dbReference>
<reference evidence="10 11" key="1">
    <citation type="submission" date="2023-11" db="EMBL/GenBank/DDBJ databases">
        <authorList>
            <person name="Xu M."/>
            <person name="Jiang T."/>
        </authorList>
    </citation>
    <scope>NUCLEOTIDE SEQUENCE [LARGE SCALE GENOMIC DNA]</scope>
    <source>
        <strain evidence="10 11">SD</strain>
    </source>
</reference>
<comment type="subunit">
    <text evidence="8">Homodimer.</text>
</comment>
<gene>
    <name evidence="8 10" type="primary">panC</name>
    <name evidence="10" type="ORF">SK069_03020</name>
</gene>
<evidence type="ECO:0000256" key="2">
    <source>
        <dbReference type="ARBA" id="ARBA00009256"/>
    </source>
</evidence>
<organism evidence="10 11">
    <name type="scientific">Patulibacter brassicae</name>
    <dbReference type="NCBI Taxonomy" id="1705717"/>
    <lineage>
        <taxon>Bacteria</taxon>
        <taxon>Bacillati</taxon>
        <taxon>Actinomycetota</taxon>
        <taxon>Thermoleophilia</taxon>
        <taxon>Solirubrobacterales</taxon>
        <taxon>Patulibacteraceae</taxon>
        <taxon>Patulibacter</taxon>
    </lineage>
</organism>
<comment type="catalytic activity">
    <reaction evidence="7 8">
        <text>(R)-pantoate + beta-alanine + ATP = (R)-pantothenate + AMP + diphosphate + H(+)</text>
        <dbReference type="Rhea" id="RHEA:10912"/>
        <dbReference type="ChEBI" id="CHEBI:15378"/>
        <dbReference type="ChEBI" id="CHEBI:15980"/>
        <dbReference type="ChEBI" id="CHEBI:29032"/>
        <dbReference type="ChEBI" id="CHEBI:30616"/>
        <dbReference type="ChEBI" id="CHEBI:33019"/>
        <dbReference type="ChEBI" id="CHEBI:57966"/>
        <dbReference type="ChEBI" id="CHEBI:456215"/>
        <dbReference type="EC" id="6.3.2.1"/>
    </reaction>
</comment>
<comment type="subcellular location">
    <subcellularLocation>
        <location evidence="8">Cytoplasm</location>
    </subcellularLocation>
</comment>
<dbReference type="SUPFAM" id="SSF52374">
    <property type="entry name" value="Nucleotidylyl transferase"/>
    <property type="match status" value="1"/>
</dbReference>
<dbReference type="NCBIfam" id="TIGR00018">
    <property type="entry name" value="panC"/>
    <property type="match status" value="1"/>
</dbReference>
<keyword evidence="4 8" id="KW-0566">Pantothenate biosynthesis</keyword>
<feature type="active site" description="Proton donor" evidence="8">
    <location>
        <position position="37"/>
    </location>
</feature>
<dbReference type="InterPro" id="IPR014729">
    <property type="entry name" value="Rossmann-like_a/b/a_fold"/>
</dbReference>
<evidence type="ECO:0000256" key="8">
    <source>
        <dbReference type="HAMAP-Rule" id="MF_00158"/>
    </source>
</evidence>
<comment type="pathway">
    <text evidence="1 8">Cofactor biosynthesis; (R)-pantothenate biosynthesis; (R)-pantothenate from (R)-pantoate and beta-alanine: step 1/1.</text>
</comment>
<dbReference type="PANTHER" id="PTHR21299">
    <property type="entry name" value="CYTIDYLATE KINASE/PANTOATE-BETA-ALANINE LIGASE"/>
    <property type="match status" value="1"/>
</dbReference>
<evidence type="ECO:0000313" key="10">
    <source>
        <dbReference type="EMBL" id="MDX8150552.1"/>
    </source>
</evidence>
<dbReference type="Gene3D" id="3.40.50.620">
    <property type="entry name" value="HUPs"/>
    <property type="match status" value="1"/>
</dbReference>
<feature type="binding site" evidence="8">
    <location>
        <position position="61"/>
    </location>
    <ligand>
        <name>beta-alanine</name>
        <dbReference type="ChEBI" id="CHEBI:57966"/>
    </ligand>
</feature>
<dbReference type="Proteomes" id="UP001277761">
    <property type="component" value="Unassembled WGS sequence"/>
</dbReference>
<evidence type="ECO:0000256" key="4">
    <source>
        <dbReference type="ARBA" id="ARBA00022655"/>
    </source>
</evidence>
<keyword evidence="5 8" id="KW-0547">Nucleotide-binding</keyword>
<keyword evidence="8" id="KW-0963">Cytoplasm</keyword>
<feature type="binding site" evidence="8">
    <location>
        <position position="155"/>
    </location>
    <ligand>
        <name>(R)-pantoate</name>
        <dbReference type="ChEBI" id="CHEBI:15980"/>
    </ligand>
</feature>
<dbReference type="InterPro" id="IPR003721">
    <property type="entry name" value="Pantoate_ligase"/>
</dbReference>